<dbReference type="HOGENOM" id="CLU_1930360_0_0_1"/>
<gene>
    <name evidence="1" type="ORF">AMTR_s00058p00051480</name>
</gene>
<evidence type="ECO:0000313" key="2">
    <source>
        <dbReference type="Proteomes" id="UP000017836"/>
    </source>
</evidence>
<proteinExistence type="predicted"/>
<organism evidence="1 2">
    <name type="scientific">Amborella trichopoda</name>
    <dbReference type="NCBI Taxonomy" id="13333"/>
    <lineage>
        <taxon>Eukaryota</taxon>
        <taxon>Viridiplantae</taxon>
        <taxon>Streptophyta</taxon>
        <taxon>Embryophyta</taxon>
        <taxon>Tracheophyta</taxon>
        <taxon>Spermatophyta</taxon>
        <taxon>Magnoliopsida</taxon>
        <taxon>Amborellales</taxon>
        <taxon>Amborellaceae</taxon>
        <taxon>Amborella</taxon>
    </lineage>
</organism>
<reference evidence="2" key="1">
    <citation type="journal article" date="2013" name="Science">
        <title>The Amborella genome and the evolution of flowering plants.</title>
        <authorList>
            <consortium name="Amborella Genome Project"/>
        </authorList>
    </citation>
    <scope>NUCLEOTIDE SEQUENCE [LARGE SCALE GENOMIC DNA]</scope>
</reference>
<accession>W1PHA8</accession>
<dbReference type="Gramene" id="ERN06495">
    <property type="protein sequence ID" value="ERN06495"/>
    <property type="gene ID" value="AMTR_s00058p00051480"/>
</dbReference>
<dbReference type="EMBL" id="KI393888">
    <property type="protein sequence ID" value="ERN06495.1"/>
    <property type="molecule type" value="Genomic_DNA"/>
</dbReference>
<keyword evidence="2" id="KW-1185">Reference proteome</keyword>
<evidence type="ECO:0000313" key="1">
    <source>
        <dbReference type="EMBL" id="ERN06495.1"/>
    </source>
</evidence>
<sequence>MSRSTAGGRCYIVGALWLQRLHCRSAVGQRLHCRSELPESVFSLPARVLKMPESYCRSAVLNMPECCGSDKALPEHTLRLSKCAFGLLKCSPPLPKCCGSRGFIAGARGCIAGASYQNAGALWVRLSTTERTLGLPERVFTMGNTREKAM</sequence>
<dbReference type="AlphaFoldDB" id="W1PHA8"/>
<name>W1PHA8_AMBTC</name>
<protein>
    <submittedName>
        <fullName evidence="1">Uncharacterized protein</fullName>
    </submittedName>
</protein>
<dbReference type="Proteomes" id="UP000017836">
    <property type="component" value="Unassembled WGS sequence"/>
</dbReference>